<feature type="non-terminal residue" evidence="3">
    <location>
        <position position="1"/>
    </location>
</feature>
<evidence type="ECO:0000313" key="4">
    <source>
        <dbReference type="Proteomes" id="UP000678499"/>
    </source>
</evidence>
<dbReference type="Proteomes" id="UP000678499">
    <property type="component" value="Unassembled WGS sequence"/>
</dbReference>
<protein>
    <submittedName>
        <fullName evidence="3">Uncharacterized protein</fullName>
    </submittedName>
</protein>
<dbReference type="EMBL" id="CAJPEX010045811">
    <property type="protein sequence ID" value="CAG0926248.1"/>
    <property type="molecule type" value="Genomic_DNA"/>
</dbReference>
<gene>
    <name evidence="3" type="ORF">NMOB1V02_LOCUS13698</name>
</gene>
<feature type="region of interest" description="Disordered" evidence="2">
    <location>
        <begin position="1"/>
        <end position="29"/>
    </location>
</feature>
<keyword evidence="4" id="KW-1185">Reference proteome</keyword>
<dbReference type="AlphaFoldDB" id="A0A7R9GLU6"/>
<keyword evidence="1" id="KW-0175">Coiled coil</keyword>
<feature type="region of interest" description="Disordered" evidence="2">
    <location>
        <begin position="108"/>
        <end position="132"/>
    </location>
</feature>
<dbReference type="OrthoDB" id="6364988at2759"/>
<name>A0A7R9GLU6_9CRUS</name>
<sequence>MKEEINKRLAAAGANSEENISGLRRHEESTKTLVKFKELSYRQDGLEEDLEETRQDLEKSIAEESQERQKFAQITDAKVEDMNDRMRQGLGALQAAIGAGGVKLNAQQNRDLEEAAGSQLSNMHDMHKKSVE</sequence>
<accession>A0A7R9GLU6</accession>
<reference evidence="3" key="1">
    <citation type="submission" date="2020-11" db="EMBL/GenBank/DDBJ databases">
        <authorList>
            <person name="Tran Van P."/>
        </authorList>
    </citation>
    <scope>NUCLEOTIDE SEQUENCE</scope>
</reference>
<proteinExistence type="predicted"/>
<organism evidence="3">
    <name type="scientific">Notodromas monacha</name>
    <dbReference type="NCBI Taxonomy" id="399045"/>
    <lineage>
        <taxon>Eukaryota</taxon>
        <taxon>Metazoa</taxon>
        <taxon>Ecdysozoa</taxon>
        <taxon>Arthropoda</taxon>
        <taxon>Crustacea</taxon>
        <taxon>Oligostraca</taxon>
        <taxon>Ostracoda</taxon>
        <taxon>Podocopa</taxon>
        <taxon>Podocopida</taxon>
        <taxon>Cypridocopina</taxon>
        <taxon>Cypridoidea</taxon>
        <taxon>Cyprididae</taxon>
        <taxon>Notodromas</taxon>
    </lineage>
</organism>
<evidence type="ECO:0000256" key="2">
    <source>
        <dbReference type="SAM" id="MobiDB-lite"/>
    </source>
</evidence>
<feature type="coiled-coil region" evidence="1">
    <location>
        <begin position="36"/>
        <end position="70"/>
    </location>
</feature>
<dbReference type="EMBL" id="OA927848">
    <property type="protein sequence ID" value="CAD7286096.1"/>
    <property type="molecule type" value="Genomic_DNA"/>
</dbReference>
<dbReference type="Gene3D" id="1.20.5.1700">
    <property type="match status" value="1"/>
</dbReference>
<evidence type="ECO:0000256" key="1">
    <source>
        <dbReference type="SAM" id="Coils"/>
    </source>
</evidence>
<evidence type="ECO:0000313" key="3">
    <source>
        <dbReference type="EMBL" id="CAD7286096.1"/>
    </source>
</evidence>